<dbReference type="InterPro" id="IPR002156">
    <property type="entry name" value="RNaseH_domain"/>
</dbReference>
<sequence length="148" mass="16722">MGKIIIYTDGSSRGNPGPAGAGVVICDEDGRLIKKYSKKIGVRTNNEAEYEAVILALQKAKQIFGKEKVKNFAFEIRMDSELVCRQLGGRYKIKEEKLVPLFIKIWNMKMDFGKIDFAEIPREKNKEADKLANEVLDKGEQQAGLFCF</sequence>
<dbReference type="InterPro" id="IPR012337">
    <property type="entry name" value="RNaseH-like_sf"/>
</dbReference>
<dbReference type="PROSITE" id="PS50879">
    <property type="entry name" value="RNASE_H_1"/>
    <property type="match status" value="1"/>
</dbReference>
<evidence type="ECO:0000313" key="3">
    <source>
        <dbReference type="Proteomes" id="UP000230353"/>
    </source>
</evidence>
<accession>A0A2H0WM04</accession>
<dbReference type="PANTHER" id="PTHR46387:SF2">
    <property type="entry name" value="RIBONUCLEASE HI"/>
    <property type="match status" value="1"/>
</dbReference>
<protein>
    <recommendedName>
        <fullName evidence="1">RNase H type-1 domain-containing protein</fullName>
    </recommendedName>
</protein>
<dbReference type="GO" id="GO:0004523">
    <property type="term" value="F:RNA-DNA hybrid ribonuclease activity"/>
    <property type="evidence" value="ECO:0007669"/>
    <property type="project" value="InterPro"/>
</dbReference>
<comment type="caution">
    <text evidence="2">The sequence shown here is derived from an EMBL/GenBank/DDBJ whole genome shotgun (WGS) entry which is preliminary data.</text>
</comment>
<evidence type="ECO:0000259" key="1">
    <source>
        <dbReference type="PROSITE" id="PS50879"/>
    </source>
</evidence>
<organism evidence="2 3">
    <name type="scientific">Candidatus Tagabacteria bacterium CG09_land_8_20_14_0_10_41_14</name>
    <dbReference type="NCBI Taxonomy" id="1975021"/>
    <lineage>
        <taxon>Bacteria</taxon>
        <taxon>Candidatus Tagaibacteriota</taxon>
    </lineage>
</organism>
<dbReference type="InterPro" id="IPR036397">
    <property type="entry name" value="RNaseH_sf"/>
</dbReference>
<dbReference type="CDD" id="cd09279">
    <property type="entry name" value="RNase_HI_like"/>
    <property type="match status" value="1"/>
</dbReference>
<dbReference type="PANTHER" id="PTHR46387">
    <property type="entry name" value="POLYNUCLEOTIDYL TRANSFERASE, RIBONUCLEASE H-LIKE SUPERFAMILY PROTEIN"/>
    <property type="match status" value="1"/>
</dbReference>
<dbReference type="EMBL" id="PEZL01000005">
    <property type="protein sequence ID" value="PIS13687.1"/>
    <property type="molecule type" value="Genomic_DNA"/>
</dbReference>
<dbReference type="Proteomes" id="UP000230353">
    <property type="component" value="Unassembled WGS sequence"/>
</dbReference>
<name>A0A2H0WM04_9BACT</name>
<evidence type="ECO:0000313" key="2">
    <source>
        <dbReference type="EMBL" id="PIS13687.1"/>
    </source>
</evidence>
<dbReference type="Pfam" id="PF13456">
    <property type="entry name" value="RVT_3"/>
    <property type="match status" value="1"/>
</dbReference>
<dbReference type="AlphaFoldDB" id="A0A2H0WM04"/>
<reference evidence="3" key="1">
    <citation type="submission" date="2017-09" db="EMBL/GenBank/DDBJ databases">
        <title>Depth-based differentiation of microbial function through sediment-hosted aquifers and enrichment of novel symbionts in the deep terrestrial subsurface.</title>
        <authorList>
            <person name="Probst A.J."/>
            <person name="Ladd B."/>
            <person name="Jarett J.K."/>
            <person name="Geller-Mcgrath D.E."/>
            <person name="Sieber C.M.K."/>
            <person name="Emerson J.B."/>
            <person name="Anantharaman K."/>
            <person name="Thomas B.C."/>
            <person name="Malmstrom R."/>
            <person name="Stieglmeier M."/>
            <person name="Klingl A."/>
            <person name="Woyke T."/>
            <person name="Ryan C.M."/>
            <person name="Banfield J.F."/>
        </authorList>
    </citation>
    <scope>NUCLEOTIDE SEQUENCE [LARGE SCALE GENOMIC DNA]</scope>
</reference>
<dbReference type="GO" id="GO:0003676">
    <property type="term" value="F:nucleic acid binding"/>
    <property type="evidence" value="ECO:0007669"/>
    <property type="project" value="InterPro"/>
</dbReference>
<proteinExistence type="predicted"/>
<feature type="domain" description="RNase H type-1" evidence="1">
    <location>
        <begin position="1"/>
        <end position="137"/>
    </location>
</feature>
<gene>
    <name evidence="2" type="ORF">COT67_00215</name>
</gene>
<dbReference type="Gene3D" id="3.30.420.10">
    <property type="entry name" value="Ribonuclease H-like superfamily/Ribonuclease H"/>
    <property type="match status" value="1"/>
</dbReference>
<dbReference type="SUPFAM" id="SSF53098">
    <property type="entry name" value="Ribonuclease H-like"/>
    <property type="match status" value="1"/>
</dbReference>